<keyword evidence="1" id="KW-0812">Transmembrane</keyword>
<dbReference type="Proteomes" id="UP001500353">
    <property type="component" value="Unassembled WGS sequence"/>
</dbReference>
<dbReference type="RefSeq" id="WP_345205597.1">
    <property type="nucleotide sequence ID" value="NZ_BAABHX010000004.1"/>
</dbReference>
<keyword evidence="3" id="KW-1185">Reference proteome</keyword>
<reference evidence="3" key="1">
    <citation type="journal article" date="2019" name="Int. J. Syst. Evol. Microbiol.">
        <title>The Global Catalogue of Microorganisms (GCM) 10K type strain sequencing project: providing services to taxonomists for standard genome sequencing and annotation.</title>
        <authorList>
            <consortium name="The Broad Institute Genomics Platform"/>
            <consortium name="The Broad Institute Genome Sequencing Center for Infectious Disease"/>
            <person name="Wu L."/>
            <person name="Ma J."/>
        </authorList>
    </citation>
    <scope>NUCLEOTIDE SEQUENCE [LARGE SCALE GENOMIC DNA]</scope>
    <source>
        <strain evidence="3">JCM 18019</strain>
    </source>
</reference>
<evidence type="ECO:0000313" key="2">
    <source>
        <dbReference type="EMBL" id="GAA5096143.1"/>
    </source>
</evidence>
<feature type="transmembrane region" description="Helical" evidence="1">
    <location>
        <begin position="12"/>
        <end position="33"/>
    </location>
</feature>
<organism evidence="2 3">
    <name type="scientific">Chryseobacterium ginsengisoli</name>
    <dbReference type="NCBI Taxonomy" id="363853"/>
    <lineage>
        <taxon>Bacteria</taxon>
        <taxon>Pseudomonadati</taxon>
        <taxon>Bacteroidota</taxon>
        <taxon>Flavobacteriia</taxon>
        <taxon>Flavobacteriales</taxon>
        <taxon>Weeksellaceae</taxon>
        <taxon>Chryseobacterium group</taxon>
        <taxon>Chryseobacterium</taxon>
    </lineage>
</organism>
<feature type="transmembrane region" description="Helical" evidence="1">
    <location>
        <begin position="150"/>
        <end position="167"/>
    </location>
</feature>
<evidence type="ECO:0000256" key="1">
    <source>
        <dbReference type="SAM" id="Phobius"/>
    </source>
</evidence>
<name>A0ABP9MG13_9FLAO</name>
<comment type="caution">
    <text evidence="2">The sequence shown here is derived from an EMBL/GenBank/DDBJ whole genome shotgun (WGS) entry which is preliminary data.</text>
</comment>
<evidence type="ECO:0000313" key="3">
    <source>
        <dbReference type="Proteomes" id="UP001500353"/>
    </source>
</evidence>
<protein>
    <recommendedName>
        <fullName evidence="4">YcxB-like protein domain-containing protein</fullName>
    </recommendedName>
</protein>
<keyword evidence="1" id="KW-1133">Transmembrane helix</keyword>
<keyword evidence="1" id="KW-0472">Membrane</keyword>
<dbReference type="EMBL" id="BAABHX010000004">
    <property type="protein sequence ID" value="GAA5096143.1"/>
    <property type="molecule type" value="Genomic_DNA"/>
</dbReference>
<proteinExistence type="predicted"/>
<accession>A0ABP9MG13</accession>
<evidence type="ECO:0008006" key="4">
    <source>
        <dbReference type="Google" id="ProtNLM"/>
    </source>
</evidence>
<gene>
    <name evidence="2" type="ORF">GCM10023210_29620</name>
</gene>
<feature type="transmembrane region" description="Helical" evidence="1">
    <location>
        <begin position="39"/>
        <end position="57"/>
    </location>
</feature>
<sequence length="280" mass="33347">MSKEKFEFKRSFFDNDFNLAFISILGLPFILIKKGSLDLTFGSIIFTIYSLIIYFSLSNVFKIIIFNNETELINVFGRKKLIPNSKISFSEEYYKKEAKDFVIHTRKLKIQFPNNKITIYKDDQLNYNELVAYCKEKYVQANTKKINSQFYLISASIICFGIYFLILTKNCFKEKKHDNLESIQKFGYVKIEGTFNDYKNIGRGSSQILIHLEEYPEFEFSPNDFSQNQSTYYDKLNMKGKKITFYISPNEYKKKIQKSIPLKFYDKYFEYNEITIYKLQ</sequence>